<evidence type="ECO:0000313" key="3">
    <source>
        <dbReference type="EMBL" id="RDW59013.1"/>
    </source>
</evidence>
<comment type="caution">
    <text evidence="3">The sequence shown here is derived from an EMBL/GenBank/DDBJ whole genome shotgun (WGS) entry which is preliminary data.</text>
</comment>
<evidence type="ECO:0000259" key="2">
    <source>
        <dbReference type="Pfam" id="PF01757"/>
    </source>
</evidence>
<proteinExistence type="predicted"/>
<reference evidence="3 4" key="1">
    <citation type="journal article" date="2018" name="IMA Fungus">
        <title>IMA Genome-F 9: Draft genome sequence of Annulohypoxylon stygium, Aspergillus mulundensis, Berkeleyomyces basicola (syn. Thielaviopsis basicola), Ceratocystis smalleyi, two Cercospora beticola strains, Coleophoma cylindrospora, Fusarium fracticaudum, Phialophora cf. hyalina, and Morchella septimelata.</title>
        <authorList>
            <person name="Wingfield B.D."/>
            <person name="Bills G.F."/>
            <person name="Dong Y."/>
            <person name="Huang W."/>
            <person name="Nel W.J."/>
            <person name="Swalarsk-Parry B.S."/>
            <person name="Vaghefi N."/>
            <person name="Wilken P.M."/>
            <person name="An Z."/>
            <person name="de Beer Z.W."/>
            <person name="De Vos L."/>
            <person name="Chen L."/>
            <person name="Duong T.A."/>
            <person name="Gao Y."/>
            <person name="Hammerbacher A."/>
            <person name="Kikkert J.R."/>
            <person name="Li Y."/>
            <person name="Li H."/>
            <person name="Li K."/>
            <person name="Li Q."/>
            <person name="Liu X."/>
            <person name="Ma X."/>
            <person name="Naidoo K."/>
            <person name="Pethybridge S.J."/>
            <person name="Sun J."/>
            <person name="Steenkamp E.T."/>
            <person name="van der Nest M.A."/>
            <person name="van Wyk S."/>
            <person name="Wingfield M.J."/>
            <person name="Xiong C."/>
            <person name="Yue Q."/>
            <person name="Zhang X."/>
        </authorList>
    </citation>
    <scope>NUCLEOTIDE SEQUENCE [LARGE SCALE GENOMIC DNA]</scope>
    <source>
        <strain evidence="3 4">BP5796</strain>
    </source>
</reference>
<protein>
    <recommendedName>
        <fullName evidence="2">Acyltransferase 3 domain-containing protein</fullName>
    </recommendedName>
</protein>
<feature type="transmembrane region" description="Helical" evidence="1">
    <location>
        <begin position="120"/>
        <end position="142"/>
    </location>
</feature>
<dbReference type="AlphaFoldDB" id="A0A3D8QAY4"/>
<keyword evidence="1" id="KW-1133">Transmembrane helix</keyword>
<keyword evidence="4" id="KW-1185">Reference proteome</keyword>
<accession>A0A3D8QAY4</accession>
<evidence type="ECO:0000313" key="4">
    <source>
        <dbReference type="Proteomes" id="UP000256328"/>
    </source>
</evidence>
<feature type="transmembrane region" description="Helical" evidence="1">
    <location>
        <begin position="272"/>
        <end position="295"/>
    </location>
</feature>
<dbReference type="InterPro" id="IPR002656">
    <property type="entry name" value="Acyl_transf_3_dom"/>
</dbReference>
<feature type="transmembrane region" description="Helical" evidence="1">
    <location>
        <begin position="171"/>
        <end position="189"/>
    </location>
</feature>
<dbReference type="EMBL" id="PDLN01000020">
    <property type="protein sequence ID" value="RDW59013.1"/>
    <property type="molecule type" value="Genomic_DNA"/>
</dbReference>
<feature type="domain" description="Acyltransferase 3" evidence="2">
    <location>
        <begin position="75"/>
        <end position="470"/>
    </location>
</feature>
<dbReference type="OrthoDB" id="5819582at2759"/>
<dbReference type="Proteomes" id="UP000256328">
    <property type="component" value="Unassembled WGS sequence"/>
</dbReference>
<gene>
    <name evidence="3" type="ORF">BP5796_11937</name>
</gene>
<keyword evidence="1" id="KW-0812">Transmembrane</keyword>
<dbReference type="GO" id="GO:0016747">
    <property type="term" value="F:acyltransferase activity, transferring groups other than amino-acyl groups"/>
    <property type="evidence" value="ECO:0007669"/>
    <property type="project" value="InterPro"/>
</dbReference>
<evidence type="ECO:0000256" key="1">
    <source>
        <dbReference type="SAM" id="Phobius"/>
    </source>
</evidence>
<dbReference type="InterPro" id="IPR050879">
    <property type="entry name" value="Acyltransferase_3"/>
</dbReference>
<dbReference type="PANTHER" id="PTHR23028">
    <property type="entry name" value="ACETYLTRANSFERASE"/>
    <property type="match status" value="1"/>
</dbReference>
<dbReference type="PANTHER" id="PTHR23028:SF134">
    <property type="entry name" value="PUTATIVE (AFU_ORTHOLOGUE AFUA_4G08520)-RELATED"/>
    <property type="match status" value="1"/>
</dbReference>
<feature type="transmembrane region" description="Helical" evidence="1">
    <location>
        <begin position="79"/>
        <end position="99"/>
    </location>
</feature>
<feature type="transmembrane region" description="Helical" evidence="1">
    <location>
        <begin position="451"/>
        <end position="472"/>
    </location>
</feature>
<organism evidence="3 4">
    <name type="scientific">Coleophoma crateriformis</name>
    <dbReference type="NCBI Taxonomy" id="565419"/>
    <lineage>
        <taxon>Eukaryota</taxon>
        <taxon>Fungi</taxon>
        <taxon>Dikarya</taxon>
        <taxon>Ascomycota</taxon>
        <taxon>Pezizomycotina</taxon>
        <taxon>Leotiomycetes</taxon>
        <taxon>Helotiales</taxon>
        <taxon>Dermateaceae</taxon>
        <taxon>Coleophoma</taxon>
    </lineage>
</organism>
<sequence length="503" mass="57152">MASFLDFTGNLPYKTQYAITCDSLGNEELEDTVPASTMDDLLKNLVVSIARGILPSFVLQTGSPASPRVTLHPTAYLDGLRGIAAFIVCIFHFILRGYLRNQSGYQTGDPRKETYLQLPLVRLFIAGPAMVRLFFVISGFAISYRPLQLARGGQSSRLLENLYSSVFRRGFRLFLPCIFMAIVSHYLGYKGLVHQSPEPHPRDASVMAFVEHWWSSMAEVMTRIEPDGITHIGFDAQIWTIPIEYRNSLVVYVTILAFAKTKTRYRLPMKAAMILWSVCQLNPYCALFLGGSFLAELHHLRVEQIEYLILLETTLKPTNKILRAYAQLLKHVPDWLSTGIWAWFALSSAYILSRPTNSEATPGYKWLPSNSSSPVINDDFYHIIGSMGLVYCIDNCKELQSLFTGPLPQYLGKISFAFYLTHYSLIIAVFYPFQRKIVEISPETSKGMQHIYGALVLVPLTIWLSDIFWRLIDNNSVAFAKWFCQTIETYPDSSPRSSRERHI</sequence>
<keyword evidence="1" id="KW-0472">Membrane</keyword>
<dbReference type="Pfam" id="PF01757">
    <property type="entry name" value="Acyl_transf_3"/>
    <property type="match status" value="1"/>
</dbReference>
<feature type="transmembrane region" description="Helical" evidence="1">
    <location>
        <begin position="410"/>
        <end position="431"/>
    </location>
</feature>
<name>A0A3D8QAY4_9HELO</name>